<keyword evidence="13" id="KW-1185">Reference proteome</keyword>
<feature type="active site" evidence="8 9">
    <location>
        <position position="347"/>
    </location>
</feature>
<dbReference type="PROSITE" id="PS50203">
    <property type="entry name" value="CALPAIN_CAT"/>
    <property type="match status" value="1"/>
</dbReference>
<dbReference type="InterPro" id="IPR022684">
    <property type="entry name" value="Calpain_cysteine_protease"/>
</dbReference>
<dbReference type="SUPFAM" id="SSF47473">
    <property type="entry name" value="EF-hand"/>
    <property type="match status" value="1"/>
</dbReference>
<dbReference type="GO" id="GO:0005737">
    <property type="term" value="C:cytoplasm"/>
    <property type="evidence" value="ECO:0007669"/>
    <property type="project" value="TreeGrafter"/>
</dbReference>
<dbReference type="InterPro" id="IPR038765">
    <property type="entry name" value="Papain-like_cys_pep_sf"/>
</dbReference>
<dbReference type="CDD" id="cd00044">
    <property type="entry name" value="CysPc"/>
    <property type="match status" value="1"/>
</dbReference>
<comment type="similarity">
    <text evidence="1">Belongs to the peptidase C2 family.</text>
</comment>
<dbReference type="OrthoDB" id="424753at2759"/>
<feature type="active site" evidence="8 9">
    <location>
        <position position="319"/>
    </location>
</feature>
<keyword evidence="7" id="KW-0106">Calcium</keyword>
<evidence type="ECO:0000256" key="10">
    <source>
        <dbReference type="SAM" id="MobiDB-lite"/>
    </source>
</evidence>
<dbReference type="InterPro" id="IPR001300">
    <property type="entry name" value="Peptidase_C2_calpain_cat"/>
</dbReference>
<dbReference type="Gene3D" id="2.60.120.380">
    <property type="match status" value="1"/>
</dbReference>
<accession>A0A8S4NR09</accession>
<gene>
    <name evidence="12" type="ORF">OFUS_LOCUS9435</name>
</gene>
<evidence type="ECO:0000256" key="1">
    <source>
        <dbReference type="ARBA" id="ARBA00007623"/>
    </source>
</evidence>
<evidence type="ECO:0000256" key="6">
    <source>
        <dbReference type="ARBA" id="ARBA00022807"/>
    </source>
</evidence>
<keyword evidence="6 9" id="KW-0788">Thiol protease</keyword>
<dbReference type="PROSITE" id="PS00139">
    <property type="entry name" value="THIOL_PROTEASE_CYS"/>
    <property type="match status" value="1"/>
</dbReference>
<evidence type="ECO:0000313" key="12">
    <source>
        <dbReference type="EMBL" id="CAH1783064.1"/>
    </source>
</evidence>
<keyword evidence="3" id="KW-0479">Metal-binding</keyword>
<dbReference type="EMBL" id="CAIIXF020000005">
    <property type="protein sequence ID" value="CAH1783064.1"/>
    <property type="molecule type" value="Genomic_DNA"/>
</dbReference>
<evidence type="ECO:0000256" key="3">
    <source>
        <dbReference type="ARBA" id="ARBA00022723"/>
    </source>
</evidence>
<dbReference type="CDD" id="cd16196">
    <property type="entry name" value="EFh_PEF_CalpA_B"/>
    <property type="match status" value="1"/>
</dbReference>
<keyword evidence="2 9" id="KW-0645">Protease</keyword>
<evidence type="ECO:0000256" key="7">
    <source>
        <dbReference type="ARBA" id="ARBA00022837"/>
    </source>
</evidence>
<feature type="domain" description="Calpain catalytic" evidence="11">
    <location>
        <begin position="103"/>
        <end position="407"/>
    </location>
</feature>
<organism evidence="12 13">
    <name type="scientific">Owenia fusiformis</name>
    <name type="common">Polychaete worm</name>
    <dbReference type="NCBI Taxonomy" id="6347"/>
    <lineage>
        <taxon>Eukaryota</taxon>
        <taxon>Metazoa</taxon>
        <taxon>Spiralia</taxon>
        <taxon>Lophotrochozoa</taxon>
        <taxon>Annelida</taxon>
        <taxon>Polychaeta</taxon>
        <taxon>Sedentaria</taxon>
        <taxon>Canalipalpata</taxon>
        <taxon>Sabellida</taxon>
        <taxon>Oweniida</taxon>
        <taxon>Oweniidae</taxon>
        <taxon>Owenia</taxon>
    </lineage>
</organism>
<dbReference type="AlphaFoldDB" id="A0A8S4NR09"/>
<dbReference type="Pfam" id="PF00648">
    <property type="entry name" value="Peptidase_C2"/>
    <property type="match status" value="1"/>
</dbReference>
<dbReference type="PANTHER" id="PTHR10183:SF433">
    <property type="entry name" value="CALPAIN-A-RELATED"/>
    <property type="match status" value="1"/>
</dbReference>
<evidence type="ECO:0000259" key="11">
    <source>
        <dbReference type="PROSITE" id="PS50203"/>
    </source>
</evidence>
<dbReference type="SMART" id="SM00230">
    <property type="entry name" value="CysPc"/>
    <property type="match status" value="1"/>
</dbReference>
<dbReference type="InterPro" id="IPR033883">
    <property type="entry name" value="C2_III"/>
</dbReference>
<dbReference type="FunFam" id="3.90.70.10:FF:000001">
    <property type="entry name" value="Calpain-1 catalytic subunit"/>
    <property type="match status" value="1"/>
</dbReference>
<feature type="region of interest" description="Disordered" evidence="10">
    <location>
        <begin position="1"/>
        <end position="23"/>
    </location>
</feature>
<dbReference type="PANTHER" id="PTHR10183">
    <property type="entry name" value="CALPAIN"/>
    <property type="match status" value="1"/>
</dbReference>
<dbReference type="InterPro" id="IPR022682">
    <property type="entry name" value="Calpain_domain_III"/>
</dbReference>
<feature type="active site" evidence="8 9">
    <location>
        <position position="159"/>
    </location>
</feature>
<dbReference type="Gene3D" id="3.90.70.10">
    <property type="entry name" value="Cysteine proteinases"/>
    <property type="match status" value="1"/>
</dbReference>
<dbReference type="InterPro" id="IPR022683">
    <property type="entry name" value="Calpain_III"/>
</dbReference>
<name>A0A8S4NR09_OWEFU</name>
<dbReference type="Gene3D" id="1.10.238.10">
    <property type="entry name" value="EF-hand"/>
    <property type="match status" value="1"/>
</dbReference>
<evidence type="ECO:0000313" key="13">
    <source>
        <dbReference type="Proteomes" id="UP000749559"/>
    </source>
</evidence>
<dbReference type="SUPFAM" id="SSF54001">
    <property type="entry name" value="Cysteine proteinases"/>
    <property type="match status" value="1"/>
</dbReference>
<evidence type="ECO:0000256" key="2">
    <source>
        <dbReference type="ARBA" id="ARBA00022670"/>
    </source>
</evidence>
<dbReference type="InterPro" id="IPR011992">
    <property type="entry name" value="EF-hand-dom_pair"/>
</dbReference>
<reference evidence="12" key="1">
    <citation type="submission" date="2022-03" db="EMBL/GenBank/DDBJ databases">
        <authorList>
            <person name="Martin C."/>
        </authorList>
    </citation>
    <scope>NUCLEOTIDE SEQUENCE</scope>
</reference>
<comment type="caution">
    <text evidence="12">The sequence shown here is derived from an EMBL/GenBank/DDBJ whole genome shotgun (WGS) entry which is preliminary data.</text>
</comment>
<keyword evidence="5 9" id="KW-0378">Hydrolase</keyword>
<evidence type="ECO:0000256" key="8">
    <source>
        <dbReference type="PIRSR" id="PIRSR622684-1"/>
    </source>
</evidence>
<dbReference type="InterPro" id="IPR000169">
    <property type="entry name" value="Pept_cys_AS"/>
</dbReference>
<evidence type="ECO:0000256" key="5">
    <source>
        <dbReference type="ARBA" id="ARBA00022801"/>
    </source>
</evidence>
<feature type="region of interest" description="Disordered" evidence="10">
    <location>
        <begin position="44"/>
        <end position="86"/>
    </location>
</feature>
<dbReference type="SMART" id="SM00720">
    <property type="entry name" value="calpain_III"/>
    <property type="match status" value="1"/>
</dbReference>
<dbReference type="GO" id="GO:0004198">
    <property type="term" value="F:calcium-dependent cysteine-type endopeptidase activity"/>
    <property type="evidence" value="ECO:0007669"/>
    <property type="project" value="InterPro"/>
</dbReference>
<dbReference type="CDD" id="cd00214">
    <property type="entry name" value="Calpain_III"/>
    <property type="match status" value="1"/>
</dbReference>
<sequence length="772" mass="88203">MFFDTRRRYNRGWGGSSANQDDGGFPGAVSGFFRNLGFGDPFANPWDKPRTTIRDIGPSRPTSRFTRPQEPPAPVEPDQPQSREVAGDGYAEIKAKCLEEGCLWDDPDFPADERSLYHENPPQAYNIEWLRPKEICDDPQMFVEGASRLDVNQGILGDCWLLAAVASLAQRKPLLYKVVPNDQTFDDGDYAGIFRFHFWQYGRWIEVIIDDRLPCSNGKLIYMHSDDKNEFWTPLLEKAYAKLNGDYESLSGGTTSEAMTDFTGGITDIVDFDRPEGVPDDMFDYMLQSFARESLIACSIPADPNELEARMDNGLVKGHAYSVTGVKKCNFATDYNQGEVNMVRVRNPWGNECEWKGMFSDGSPEWACIPEDDRAEMGLTFDDDGEFWMTFDDFASNFRKLELCHLGPNIFNQDEETRAKVWEMETIDGAWKRRVNAGGCRNYLDTFWTNPQYRVQLTEPDDESADGNTGTLILGVMQKERRKLRKQGQDNHAIGYAIYEVPEEHYSSTLDDPNCAPLDLNFFAANASVAKSPVFTNLREVASHHRLPLGNYVIVPSTFDPHLQADFMIRFYFEKPAVANEIDEETGVDETPRAEDPDDEISEDDLNELRELFKSVSGGDYEVDVYELKEILDAKFMPEFEFDGFSIDMCRSLVAIRDVSLTGKLSYREFTDLWKDLIFWRRVFKTYDAESVGYFNSFQLRRAFHDAGIRLSNSTFNAIVMRFSDREGNVRFNDFISCMARIKTMFGAFKGKNMGNSASFELDEFIQLTMYS</sequence>
<proteinExistence type="inferred from homology"/>
<dbReference type="InterPro" id="IPR036213">
    <property type="entry name" value="Calpain_III_sf"/>
</dbReference>
<evidence type="ECO:0000256" key="4">
    <source>
        <dbReference type="ARBA" id="ARBA00022737"/>
    </source>
</evidence>
<protein>
    <recommendedName>
        <fullName evidence="11">Calpain catalytic domain-containing protein</fullName>
    </recommendedName>
</protein>
<dbReference type="FunFam" id="2.60.120.380:FF:000001">
    <property type="entry name" value="Calpain-1 catalytic subunit"/>
    <property type="match status" value="1"/>
</dbReference>
<dbReference type="Pfam" id="PF01067">
    <property type="entry name" value="Calpain_III"/>
    <property type="match status" value="1"/>
</dbReference>
<dbReference type="Proteomes" id="UP000749559">
    <property type="component" value="Unassembled WGS sequence"/>
</dbReference>
<evidence type="ECO:0000256" key="9">
    <source>
        <dbReference type="PROSITE-ProRule" id="PRU00239"/>
    </source>
</evidence>
<dbReference type="PRINTS" id="PR00704">
    <property type="entry name" value="CALPAIN"/>
</dbReference>
<dbReference type="GO" id="GO:0046872">
    <property type="term" value="F:metal ion binding"/>
    <property type="evidence" value="ECO:0007669"/>
    <property type="project" value="UniProtKB-KW"/>
</dbReference>
<dbReference type="GO" id="GO:0006508">
    <property type="term" value="P:proteolysis"/>
    <property type="evidence" value="ECO:0007669"/>
    <property type="project" value="UniProtKB-KW"/>
</dbReference>
<keyword evidence="4" id="KW-0677">Repeat</keyword>
<dbReference type="SUPFAM" id="SSF49758">
    <property type="entry name" value="Calpain large subunit, middle domain (domain III)"/>
    <property type="match status" value="1"/>
</dbReference>